<dbReference type="AlphaFoldDB" id="A0A1H6F442"/>
<keyword evidence="2" id="KW-1185">Reference proteome</keyword>
<dbReference type="Proteomes" id="UP000236724">
    <property type="component" value="Unassembled WGS sequence"/>
</dbReference>
<proteinExistence type="predicted"/>
<reference evidence="1 2" key="1">
    <citation type="submission" date="2016-10" db="EMBL/GenBank/DDBJ databases">
        <authorList>
            <person name="de Groot N.N."/>
        </authorList>
    </citation>
    <scope>NUCLEOTIDE SEQUENCE [LARGE SCALE GENOMIC DNA]</scope>
    <source>
        <strain evidence="1">MBHS1</strain>
    </source>
</reference>
<organism evidence="1 2">
    <name type="scientific">Candidatus Venteria ishoeyi</name>
    <dbReference type="NCBI Taxonomy" id="1899563"/>
    <lineage>
        <taxon>Bacteria</taxon>
        <taxon>Pseudomonadati</taxon>
        <taxon>Pseudomonadota</taxon>
        <taxon>Gammaproteobacteria</taxon>
        <taxon>Thiotrichales</taxon>
        <taxon>Thiotrichaceae</taxon>
        <taxon>Venteria</taxon>
    </lineage>
</organism>
<gene>
    <name evidence="1" type="ORF">MBHS_00732</name>
</gene>
<sequence length="122" mass="13052">MIQACLSDIDACSKQYGLEIGGINRHLSAMCDTTQDMLELPADSRINASFNGRALYLNPLQLAEDSYLKAKFCAFPVESDYFFKLVTLEGPVAVVPASTDCTMADGATSGTTTDGVTCNLNP</sequence>
<accession>A0A1H6F442</accession>
<evidence type="ECO:0000313" key="1">
    <source>
        <dbReference type="EMBL" id="SEH04880.1"/>
    </source>
</evidence>
<protein>
    <submittedName>
        <fullName evidence="1">Uncharacterized protein</fullName>
    </submittedName>
</protein>
<evidence type="ECO:0000313" key="2">
    <source>
        <dbReference type="Proteomes" id="UP000236724"/>
    </source>
</evidence>
<dbReference type="EMBL" id="FMSV02000127">
    <property type="protein sequence ID" value="SEH04880.1"/>
    <property type="molecule type" value="Genomic_DNA"/>
</dbReference>
<name>A0A1H6F442_9GAMM</name>